<accession>A0A1Y2C4D3</accession>
<feature type="region of interest" description="Disordered" evidence="1">
    <location>
        <begin position="102"/>
        <end position="157"/>
    </location>
</feature>
<evidence type="ECO:0000256" key="1">
    <source>
        <dbReference type="SAM" id="MobiDB-lite"/>
    </source>
</evidence>
<gene>
    <name evidence="2" type="ORF">BCR33DRAFT_326617</name>
</gene>
<reference evidence="2 3" key="1">
    <citation type="submission" date="2016-07" db="EMBL/GenBank/DDBJ databases">
        <title>Pervasive Adenine N6-methylation of Active Genes in Fungi.</title>
        <authorList>
            <consortium name="DOE Joint Genome Institute"/>
            <person name="Mondo S.J."/>
            <person name="Dannebaum R.O."/>
            <person name="Kuo R.C."/>
            <person name="Labutti K."/>
            <person name="Haridas S."/>
            <person name="Kuo A."/>
            <person name="Salamov A."/>
            <person name="Ahrendt S.R."/>
            <person name="Lipzen A."/>
            <person name="Sullivan W."/>
            <person name="Andreopoulos W.B."/>
            <person name="Clum A."/>
            <person name="Lindquist E."/>
            <person name="Daum C."/>
            <person name="Ramamoorthy G.K."/>
            <person name="Gryganskyi A."/>
            <person name="Culley D."/>
            <person name="Magnuson J.K."/>
            <person name="James T.Y."/>
            <person name="O'Malley M.A."/>
            <person name="Stajich J.E."/>
            <person name="Spatafora J.W."/>
            <person name="Visel A."/>
            <person name="Grigoriev I.V."/>
        </authorList>
    </citation>
    <scope>NUCLEOTIDE SEQUENCE [LARGE SCALE GENOMIC DNA]</scope>
    <source>
        <strain evidence="2 3">JEL800</strain>
    </source>
</reference>
<feature type="compositionally biased region" description="Low complexity" evidence="1">
    <location>
        <begin position="107"/>
        <end position="153"/>
    </location>
</feature>
<name>A0A1Y2C4D3_9FUNG</name>
<feature type="compositionally biased region" description="Low complexity" evidence="1">
    <location>
        <begin position="199"/>
        <end position="224"/>
    </location>
</feature>
<protein>
    <submittedName>
        <fullName evidence="2">Uncharacterized protein</fullName>
    </submittedName>
</protein>
<dbReference type="AlphaFoldDB" id="A0A1Y2C4D3"/>
<evidence type="ECO:0000313" key="3">
    <source>
        <dbReference type="Proteomes" id="UP000193642"/>
    </source>
</evidence>
<sequence length="313" mass="35443">MTDQSHVVQALKDAVNSVDALRGTVSESREQWRNIILPNSETHSAAFRSRSVDHFNQPFKLNSHSASRSPELRGGSPERGYLGSQPVFTSSAGSAFVRPEPQFRTTSPQQQQFPHHQQQSSYSFQNYPPATIITPQPIPQQPVTQQTHQSQHQFEQRMHEIVSSAVNEAIARETPTSIKHPDPKPKSFKDMEAERIINESLSSSSNTNQNQEPFTESPSISPIPHSTSQHKHNYSSSFESSKTLHLTPNTVHPQFRELNKYQQSQNPDTHLPKNKHLPLPTPNLHHLQHVRLLNHNHTHQSPNKLSSQNKHTS</sequence>
<dbReference type="EMBL" id="MCGO01000030">
    <property type="protein sequence ID" value="ORY41871.1"/>
    <property type="molecule type" value="Genomic_DNA"/>
</dbReference>
<proteinExistence type="predicted"/>
<feature type="region of interest" description="Disordered" evidence="1">
    <location>
        <begin position="199"/>
        <end position="242"/>
    </location>
</feature>
<dbReference type="Proteomes" id="UP000193642">
    <property type="component" value="Unassembled WGS sequence"/>
</dbReference>
<feature type="compositionally biased region" description="Polar residues" evidence="1">
    <location>
        <begin position="59"/>
        <end position="68"/>
    </location>
</feature>
<comment type="caution">
    <text evidence="2">The sequence shown here is derived from an EMBL/GenBank/DDBJ whole genome shotgun (WGS) entry which is preliminary data.</text>
</comment>
<organism evidence="2 3">
    <name type="scientific">Rhizoclosmatium globosum</name>
    <dbReference type="NCBI Taxonomy" id="329046"/>
    <lineage>
        <taxon>Eukaryota</taxon>
        <taxon>Fungi</taxon>
        <taxon>Fungi incertae sedis</taxon>
        <taxon>Chytridiomycota</taxon>
        <taxon>Chytridiomycota incertae sedis</taxon>
        <taxon>Chytridiomycetes</taxon>
        <taxon>Chytridiales</taxon>
        <taxon>Chytriomycetaceae</taxon>
        <taxon>Rhizoclosmatium</taxon>
    </lineage>
</organism>
<feature type="region of interest" description="Disordered" evidence="1">
    <location>
        <begin position="58"/>
        <end position="80"/>
    </location>
</feature>
<keyword evidence="3" id="KW-1185">Reference proteome</keyword>
<evidence type="ECO:0000313" key="2">
    <source>
        <dbReference type="EMBL" id="ORY41871.1"/>
    </source>
</evidence>